<evidence type="ECO:0000256" key="5">
    <source>
        <dbReference type="ARBA" id="ARBA00022989"/>
    </source>
</evidence>
<dbReference type="Proteomes" id="UP000333828">
    <property type="component" value="Unassembled WGS sequence"/>
</dbReference>
<keyword evidence="7" id="KW-0479">Metal-binding</keyword>
<feature type="transmembrane region" description="Helical" evidence="8">
    <location>
        <begin position="104"/>
        <end position="122"/>
    </location>
</feature>
<feature type="transmembrane region" description="Helical" evidence="8">
    <location>
        <begin position="6"/>
        <end position="24"/>
    </location>
</feature>
<dbReference type="PANTHER" id="PTHR22926">
    <property type="entry name" value="PHOSPHO-N-ACETYLMURAMOYL-PENTAPEPTIDE-TRANSFERASE"/>
    <property type="match status" value="1"/>
</dbReference>
<feature type="transmembrane region" description="Helical" evidence="8">
    <location>
        <begin position="242"/>
        <end position="261"/>
    </location>
</feature>
<evidence type="ECO:0000256" key="7">
    <source>
        <dbReference type="PIRSR" id="PIRSR600715-1"/>
    </source>
</evidence>
<dbReference type="CDD" id="cd06912">
    <property type="entry name" value="GT_MraY_like"/>
    <property type="match status" value="1"/>
</dbReference>
<name>A0A5E4YSA6_9BURK</name>
<sequence>MLNLTLALVVSFVTTLLIVRYAHVHAHFSSDSDTKGVQKVHAHPVPRIGGLGIMLGLLAAGTFAKFHYDGPLEEILLLAACAAPVFLGGFIEDITKRVSPRMRLLCAMISAFVAYLVLGIHINRIGIAPVDHLLTIPVISVVLTVICTAAMTNAVNIIDGFNGLAAMVSIFMFASLGYVAFQVGDYIVLATSMIMIGAVLGFFIFNYPNGLIFLGDGGAYFVGFMLAELAILLVMRNPAVSPWYPALMLIYPIFEVCFSIYRRRFIRGVSPSMPDGVHLHMLIYKRILRWAVGSRVAAQLTRRNSLTSPYLWVLCLLAVIPATIFWRHTGILVACCLAFIVTYTWLYRRIVRFRSPRWLIVKKKKS</sequence>
<keyword evidence="2" id="KW-1003">Cell membrane</keyword>
<evidence type="ECO:0000256" key="2">
    <source>
        <dbReference type="ARBA" id="ARBA00022475"/>
    </source>
</evidence>
<dbReference type="GO" id="GO:0044038">
    <property type="term" value="P:cell wall macromolecule biosynthetic process"/>
    <property type="evidence" value="ECO:0007669"/>
    <property type="project" value="TreeGrafter"/>
</dbReference>
<comment type="cofactor">
    <cofactor evidence="7">
        <name>Mg(2+)</name>
        <dbReference type="ChEBI" id="CHEBI:18420"/>
    </cofactor>
</comment>
<dbReference type="RefSeq" id="WP_150686256.1">
    <property type="nucleotide sequence ID" value="NZ_CABPSF010000008.1"/>
</dbReference>
<organism evidence="9 10">
    <name type="scientific">Pandoraea iniqua</name>
    <dbReference type="NCBI Taxonomy" id="2508288"/>
    <lineage>
        <taxon>Bacteria</taxon>
        <taxon>Pseudomonadati</taxon>
        <taxon>Pseudomonadota</taxon>
        <taxon>Betaproteobacteria</taxon>
        <taxon>Burkholderiales</taxon>
        <taxon>Burkholderiaceae</taxon>
        <taxon>Pandoraea</taxon>
    </lineage>
</organism>
<evidence type="ECO:0000313" key="10">
    <source>
        <dbReference type="Proteomes" id="UP000333828"/>
    </source>
</evidence>
<feature type="binding site" evidence="7">
    <location>
        <position position="216"/>
    </location>
    <ligand>
        <name>Mg(2+)</name>
        <dbReference type="ChEBI" id="CHEBI:18420"/>
    </ligand>
</feature>
<dbReference type="GO" id="GO:0009103">
    <property type="term" value="P:lipopolysaccharide biosynthetic process"/>
    <property type="evidence" value="ECO:0007669"/>
    <property type="project" value="TreeGrafter"/>
</dbReference>
<dbReference type="PANTHER" id="PTHR22926:SF3">
    <property type="entry name" value="UNDECAPRENYL-PHOSPHATE ALPHA-N-ACETYLGLUCOSAMINYL 1-PHOSPHATE TRANSFERASE"/>
    <property type="match status" value="1"/>
</dbReference>
<dbReference type="Pfam" id="PF00953">
    <property type="entry name" value="Glycos_transf_4"/>
    <property type="match status" value="1"/>
</dbReference>
<keyword evidence="3 9" id="KW-0808">Transferase</keyword>
<keyword evidence="5 8" id="KW-1133">Transmembrane helix</keyword>
<feature type="transmembrane region" description="Helical" evidence="8">
    <location>
        <begin position="45"/>
        <end position="63"/>
    </location>
</feature>
<dbReference type="GO" id="GO:0016780">
    <property type="term" value="F:phosphotransferase activity, for other substituted phosphate groups"/>
    <property type="evidence" value="ECO:0007669"/>
    <property type="project" value="InterPro"/>
</dbReference>
<feature type="transmembrane region" description="Helical" evidence="8">
    <location>
        <begin position="309"/>
        <end position="325"/>
    </location>
</feature>
<dbReference type="GO" id="GO:0005886">
    <property type="term" value="C:plasma membrane"/>
    <property type="evidence" value="ECO:0007669"/>
    <property type="project" value="UniProtKB-SubCell"/>
</dbReference>
<dbReference type="AlphaFoldDB" id="A0A5E4YSA6"/>
<dbReference type="EMBL" id="CABPSI010000006">
    <property type="protein sequence ID" value="VVE54047.1"/>
    <property type="molecule type" value="Genomic_DNA"/>
</dbReference>
<gene>
    <name evidence="9" type="ORF">PIN31115_04872</name>
</gene>
<comment type="subcellular location">
    <subcellularLocation>
        <location evidence="1">Cell membrane</location>
        <topology evidence="1">Multi-pass membrane protein</topology>
    </subcellularLocation>
</comment>
<reference evidence="9 10" key="1">
    <citation type="submission" date="2019-08" db="EMBL/GenBank/DDBJ databases">
        <authorList>
            <person name="Peeters C."/>
        </authorList>
    </citation>
    <scope>NUCLEOTIDE SEQUENCE [LARGE SCALE GENOMIC DNA]</scope>
    <source>
        <strain evidence="9 10">LMG 31115</strain>
    </source>
</reference>
<feature type="binding site" evidence="7">
    <location>
        <position position="156"/>
    </location>
    <ligand>
        <name>Mg(2+)</name>
        <dbReference type="ChEBI" id="CHEBI:18420"/>
    </ligand>
</feature>
<keyword evidence="6 8" id="KW-0472">Membrane</keyword>
<feature type="transmembrane region" description="Helical" evidence="8">
    <location>
        <begin position="75"/>
        <end position="92"/>
    </location>
</feature>
<evidence type="ECO:0000256" key="4">
    <source>
        <dbReference type="ARBA" id="ARBA00022692"/>
    </source>
</evidence>
<feature type="transmembrane region" description="Helical" evidence="8">
    <location>
        <begin position="186"/>
        <end position="205"/>
    </location>
</feature>
<feature type="transmembrane region" description="Helical" evidence="8">
    <location>
        <begin position="331"/>
        <end position="347"/>
    </location>
</feature>
<protein>
    <submittedName>
        <fullName evidence="9">Glycosyl transferase</fullName>
    </submittedName>
</protein>
<accession>A0A5E4YSA6</accession>
<evidence type="ECO:0000256" key="8">
    <source>
        <dbReference type="SAM" id="Phobius"/>
    </source>
</evidence>
<evidence type="ECO:0000256" key="6">
    <source>
        <dbReference type="ARBA" id="ARBA00023136"/>
    </source>
</evidence>
<keyword evidence="10" id="KW-1185">Reference proteome</keyword>
<dbReference type="GO" id="GO:0071555">
    <property type="term" value="P:cell wall organization"/>
    <property type="evidence" value="ECO:0007669"/>
    <property type="project" value="TreeGrafter"/>
</dbReference>
<evidence type="ECO:0000256" key="3">
    <source>
        <dbReference type="ARBA" id="ARBA00022679"/>
    </source>
</evidence>
<keyword evidence="7" id="KW-0460">Magnesium</keyword>
<proteinExistence type="predicted"/>
<keyword evidence="4 8" id="KW-0812">Transmembrane</keyword>
<feature type="transmembrane region" description="Helical" evidence="8">
    <location>
        <begin position="134"/>
        <end position="154"/>
    </location>
</feature>
<evidence type="ECO:0000256" key="1">
    <source>
        <dbReference type="ARBA" id="ARBA00004651"/>
    </source>
</evidence>
<dbReference type="InterPro" id="IPR000715">
    <property type="entry name" value="Glycosyl_transferase_4"/>
</dbReference>
<feature type="transmembrane region" description="Helical" evidence="8">
    <location>
        <begin position="217"/>
        <end position="236"/>
    </location>
</feature>
<feature type="transmembrane region" description="Helical" evidence="8">
    <location>
        <begin position="161"/>
        <end position="180"/>
    </location>
</feature>
<dbReference type="GO" id="GO:0046872">
    <property type="term" value="F:metal ion binding"/>
    <property type="evidence" value="ECO:0007669"/>
    <property type="project" value="UniProtKB-KW"/>
</dbReference>
<evidence type="ECO:0000313" key="9">
    <source>
        <dbReference type="EMBL" id="VVE54047.1"/>
    </source>
</evidence>